<keyword evidence="1" id="KW-0812">Transmembrane</keyword>
<evidence type="ECO:0000259" key="2">
    <source>
        <dbReference type="Pfam" id="PF02698"/>
    </source>
</evidence>
<dbReference type="InterPro" id="IPR014729">
    <property type="entry name" value="Rossmann-like_a/b/a_fold"/>
</dbReference>
<dbReference type="GO" id="GO:0043164">
    <property type="term" value="P:Gram-negative-bacterium-type cell wall biogenesis"/>
    <property type="evidence" value="ECO:0007669"/>
    <property type="project" value="TreeGrafter"/>
</dbReference>
<dbReference type="InterPro" id="IPR051599">
    <property type="entry name" value="Cell_Envelope_Assoc"/>
</dbReference>
<dbReference type="RefSeq" id="WP_127730395.1">
    <property type="nucleotide sequence ID" value="NZ_SACP01000013.1"/>
</dbReference>
<evidence type="ECO:0000313" key="4">
    <source>
        <dbReference type="Proteomes" id="UP000286997"/>
    </source>
</evidence>
<dbReference type="PROSITE" id="PS51257">
    <property type="entry name" value="PROKAR_LIPOPROTEIN"/>
    <property type="match status" value="1"/>
</dbReference>
<feature type="transmembrane region" description="Helical" evidence="1">
    <location>
        <begin position="40"/>
        <end position="62"/>
    </location>
</feature>
<dbReference type="EMBL" id="SACP01000013">
    <property type="protein sequence ID" value="RVU17172.1"/>
    <property type="molecule type" value="Genomic_DNA"/>
</dbReference>
<dbReference type="Proteomes" id="UP000286997">
    <property type="component" value="Unassembled WGS sequence"/>
</dbReference>
<feature type="domain" description="DUF218" evidence="2">
    <location>
        <begin position="82"/>
        <end position="245"/>
    </location>
</feature>
<gene>
    <name evidence="3" type="ORF">EOE48_14800</name>
</gene>
<keyword evidence="1" id="KW-0472">Membrane</keyword>
<dbReference type="InterPro" id="IPR003848">
    <property type="entry name" value="DUF218"/>
</dbReference>
<dbReference type="GO" id="GO:0005886">
    <property type="term" value="C:plasma membrane"/>
    <property type="evidence" value="ECO:0007669"/>
    <property type="project" value="TreeGrafter"/>
</dbReference>
<keyword evidence="1" id="KW-1133">Transmembrane helix</keyword>
<dbReference type="AlphaFoldDB" id="A0A3S2YRA6"/>
<organism evidence="3 4">
    <name type="scientific">Methylobacterium oryzihabitans</name>
    <dbReference type="NCBI Taxonomy" id="2499852"/>
    <lineage>
        <taxon>Bacteria</taxon>
        <taxon>Pseudomonadati</taxon>
        <taxon>Pseudomonadota</taxon>
        <taxon>Alphaproteobacteria</taxon>
        <taxon>Hyphomicrobiales</taxon>
        <taxon>Methylobacteriaceae</taxon>
        <taxon>Methylobacterium</taxon>
    </lineage>
</organism>
<accession>A0A3S2YRA6</accession>
<sequence>MFFTASKIVWFLAAPSHLLILAAAAGCLVGGFTPWRGAGFGVALLCLAGLALAGLSPLAAWVTRPLEDRLPPFEDDGRPVTGILVLGGSVEARSSASRGQIVTNDAGERMIALGDLARRYPEAKLVFVGGSGSLKGGESEAGAVRRYIGTLGVAPGRMLYEEQSRNTRENATLSAAMLSPKPGERWLLVTSAWHMPRSIGCFRQAGFPVTAYPVDYRTGRGYYAQYATISEGLFELDIAAREWVGLLAYRLAGYTDALVPGPEP</sequence>
<name>A0A3S2YRA6_9HYPH</name>
<comment type="caution">
    <text evidence="3">The sequence shown here is derived from an EMBL/GenBank/DDBJ whole genome shotgun (WGS) entry which is preliminary data.</text>
</comment>
<dbReference type="Gene3D" id="3.40.50.620">
    <property type="entry name" value="HUPs"/>
    <property type="match status" value="1"/>
</dbReference>
<reference evidence="3 4" key="1">
    <citation type="submission" date="2019-01" db="EMBL/GenBank/DDBJ databases">
        <authorList>
            <person name="Chen W.-M."/>
        </authorList>
    </citation>
    <scope>NUCLEOTIDE SEQUENCE [LARGE SCALE GENOMIC DNA]</scope>
    <source>
        <strain evidence="3 4">TER-1</strain>
    </source>
</reference>
<dbReference type="Pfam" id="PF02698">
    <property type="entry name" value="DUF218"/>
    <property type="match status" value="1"/>
</dbReference>
<evidence type="ECO:0000256" key="1">
    <source>
        <dbReference type="SAM" id="Phobius"/>
    </source>
</evidence>
<dbReference type="CDD" id="cd06259">
    <property type="entry name" value="YdcF-like"/>
    <property type="match status" value="1"/>
</dbReference>
<proteinExistence type="predicted"/>
<keyword evidence="4" id="KW-1185">Reference proteome</keyword>
<evidence type="ECO:0000313" key="3">
    <source>
        <dbReference type="EMBL" id="RVU17172.1"/>
    </source>
</evidence>
<protein>
    <submittedName>
        <fullName evidence="3">YdcF family protein</fullName>
    </submittedName>
</protein>
<dbReference type="OrthoDB" id="9809813at2"/>
<dbReference type="PANTHER" id="PTHR30336:SF4">
    <property type="entry name" value="ENVELOPE BIOGENESIS FACTOR ELYC"/>
    <property type="match status" value="1"/>
</dbReference>
<dbReference type="PANTHER" id="PTHR30336">
    <property type="entry name" value="INNER MEMBRANE PROTEIN, PROBABLE PERMEASE"/>
    <property type="match status" value="1"/>
</dbReference>
<dbReference type="GO" id="GO:0000270">
    <property type="term" value="P:peptidoglycan metabolic process"/>
    <property type="evidence" value="ECO:0007669"/>
    <property type="project" value="TreeGrafter"/>
</dbReference>